<keyword evidence="3" id="KW-1185">Reference proteome</keyword>
<feature type="region of interest" description="Disordered" evidence="1">
    <location>
        <begin position="1"/>
        <end position="80"/>
    </location>
</feature>
<dbReference type="EMBL" id="JANPWB010000006">
    <property type="protein sequence ID" value="KAJ1180420.1"/>
    <property type="molecule type" value="Genomic_DNA"/>
</dbReference>
<accession>A0AAV7TW11</accession>
<dbReference type="Proteomes" id="UP001066276">
    <property type="component" value="Chromosome 3_2"/>
</dbReference>
<dbReference type="AlphaFoldDB" id="A0AAV7TW11"/>
<sequence length="80" mass="8577">METTDKQEVLEGQEIIGAEEEGEYEEDNSTGSPLYVASWDYNSDTGVSDEEGQPSIPVQGSPDSRAGDIHGPKDKDNSTG</sequence>
<organism evidence="2 3">
    <name type="scientific">Pleurodeles waltl</name>
    <name type="common">Iberian ribbed newt</name>
    <dbReference type="NCBI Taxonomy" id="8319"/>
    <lineage>
        <taxon>Eukaryota</taxon>
        <taxon>Metazoa</taxon>
        <taxon>Chordata</taxon>
        <taxon>Craniata</taxon>
        <taxon>Vertebrata</taxon>
        <taxon>Euteleostomi</taxon>
        <taxon>Amphibia</taxon>
        <taxon>Batrachia</taxon>
        <taxon>Caudata</taxon>
        <taxon>Salamandroidea</taxon>
        <taxon>Salamandridae</taxon>
        <taxon>Pleurodelinae</taxon>
        <taxon>Pleurodeles</taxon>
    </lineage>
</organism>
<comment type="caution">
    <text evidence="2">The sequence shown here is derived from an EMBL/GenBank/DDBJ whole genome shotgun (WGS) entry which is preliminary data.</text>
</comment>
<feature type="compositionally biased region" description="Acidic residues" evidence="1">
    <location>
        <begin position="17"/>
        <end position="28"/>
    </location>
</feature>
<evidence type="ECO:0000256" key="1">
    <source>
        <dbReference type="SAM" id="MobiDB-lite"/>
    </source>
</evidence>
<gene>
    <name evidence="2" type="ORF">NDU88_005641</name>
</gene>
<name>A0AAV7TW11_PLEWA</name>
<evidence type="ECO:0000313" key="3">
    <source>
        <dbReference type="Proteomes" id="UP001066276"/>
    </source>
</evidence>
<protein>
    <submittedName>
        <fullName evidence="2">Uncharacterized protein</fullName>
    </submittedName>
</protein>
<reference evidence="2" key="1">
    <citation type="journal article" date="2022" name="bioRxiv">
        <title>Sequencing and chromosome-scale assembly of the giantPleurodeles waltlgenome.</title>
        <authorList>
            <person name="Brown T."/>
            <person name="Elewa A."/>
            <person name="Iarovenko S."/>
            <person name="Subramanian E."/>
            <person name="Araus A.J."/>
            <person name="Petzold A."/>
            <person name="Susuki M."/>
            <person name="Suzuki K.-i.T."/>
            <person name="Hayashi T."/>
            <person name="Toyoda A."/>
            <person name="Oliveira C."/>
            <person name="Osipova E."/>
            <person name="Leigh N.D."/>
            <person name="Simon A."/>
            <person name="Yun M.H."/>
        </authorList>
    </citation>
    <scope>NUCLEOTIDE SEQUENCE</scope>
    <source>
        <strain evidence="2">20211129_DDA</strain>
        <tissue evidence="2">Liver</tissue>
    </source>
</reference>
<evidence type="ECO:0000313" key="2">
    <source>
        <dbReference type="EMBL" id="KAJ1180420.1"/>
    </source>
</evidence>
<feature type="compositionally biased region" description="Basic and acidic residues" evidence="1">
    <location>
        <begin position="65"/>
        <end position="80"/>
    </location>
</feature>
<proteinExistence type="predicted"/>